<dbReference type="PANTHER" id="PTHR24300">
    <property type="entry name" value="CYTOCHROME P450 508A4-RELATED"/>
    <property type="match status" value="1"/>
</dbReference>
<evidence type="ECO:0000313" key="6">
    <source>
        <dbReference type="Proteomes" id="UP000677054"/>
    </source>
</evidence>
<dbReference type="InterPro" id="IPR036396">
    <property type="entry name" value="Cyt_P450_sf"/>
</dbReference>
<gene>
    <name evidence="5" type="ORF">DSTB1V02_LOCUS5379</name>
</gene>
<evidence type="ECO:0000256" key="3">
    <source>
        <dbReference type="ARBA" id="ARBA00023004"/>
    </source>
</evidence>
<dbReference type="AlphaFoldDB" id="A0A7R9A291"/>
<dbReference type="EMBL" id="LR900387">
    <property type="protein sequence ID" value="CAD7245506.1"/>
    <property type="molecule type" value="Genomic_DNA"/>
</dbReference>
<protein>
    <recommendedName>
        <fullName evidence="7">Cytochrome P450</fullName>
    </recommendedName>
</protein>
<dbReference type="GO" id="GO:0008395">
    <property type="term" value="F:steroid hydroxylase activity"/>
    <property type="evidence" value="ECO:0007669"/>
    <property type="project" value="TreeGrafter"/>
</dbReference>
<comment type="similarity">
    <text evidence="1">Belongs to the cytochrome P450 family.</text>
</comment>
<dbReference type="GO" id="GO:0020037">
    <property type="term" value="F:heme binding"/>
    <property type="evidence" value="ECO:0007669"/>
    <property type="project" value="InterPro"/>
</dbReference>
<evidence type="ECO:0000256" key="1">
    <source>
        <dbReference type="ARBA" id="ARBA00010617"/>
    </source>
</evidence>
<dbReference type="Pfam" id="PF00067">
    <property type="entry name" value="p450"/>
    <property type="match status" value="1"/>
</dbReference>
<dbReference type="GO" id="GO:0016712">
    <property type="term" value="F:oxidoreductase activity, acting on paired donors, with incorporation or reduction of molecular oxygen, reduced flavin or flavoprotein as one donor, and incorporation of one atom of oxygen"/>
    <property type="evidence" value="ECO:0007669"/>
    <property type="project" value="TreeGrafter"/>
</dbReference>
<dbReference type="PANTHER" id="PTHR24300:SF403">
    <property type="entry name" value="CYTOCHROME P450 306A1"/>
    <property type="match status" value="1"/>
</dbReference>
<keyword evidence="4" id="KW-0560">Oxidoreductase</keyword>
<evidence type="ECO:0000256" key="4">
    <source>
        <dbReference type="ARBA" id="ARBA00023033"/>
    </source>
</evidence>
<dbReference type="EMBL" id="CAJPEV010000870">
    <property type="protein sequence ID" value="CAG0889210.1"/>
    <property type="molecule type" value="Genomic_DNA"/>
</dbReference>
<keyword evidence="4" id="KW-0503">Monooxygenase</keyword>
<dbReference type="GO" id="GO:0006082">
    <property type="term" value="P:organic acid metabolic process"/>
    <property type="evidence" value="ECO:0007669"/>
    <property type="project" value="TreeGrafter"/>
</dbReference>
<dbReference type="GO" id="GO:0005506">
    <property type="term" value="F:iron ion binding"/>
    <property type="evidence" value="ECO:0007669"/>
    <property type="project" value="InterPro"/>
</dbReference>
<dbReference type="InterPro" id="IPR050182">
    <property type="entry name" value="Cytochrome_P450_fam2"/>
</dbReference>
<dbReference type="GO" id="GO:0005737">
    <property type="term" value="C:cytoplasm"/>
    <property type="evidence" value="ECO:0007669"/>
    <property type="project" value="TreeGrafter"/>
</dbReference>
<keyword evidence="2" id="KW-0479">Metal-binding</keyword>
<keyword evidence="3" id="KW-0408">Iron</keyword>
<organism evidence="5">
    <name type="scientific">Darwinula stevensoni</name>
    <dbReference type="NCBI Taxonomy" id="69355"/>
    <lineage>
        <taxon>Eukaryota</taxon>
        <taxon>Metazoa</taxon>
        <taxon>Ecdysozoa</taxon>
        <taxon>Arthropoda</taxon>
        <taxon>Crustacea</taxon>
        <taxon>Oligostraca</taxon>
        <taxon>Ostracoda</taxon>
        <taxon>Podocopa</taxon>
        <taxon>Podocopida</taxon>
        <taxon>Darwinulocopina</taxon>
        <taxon>Darwinuloidea</taxon>
        <taxon>Darwinulidae</taxon>
        <taxon>Darwinula</taxon>
    </lineage>
</organism>
<dbReference type="InterPro" id="IPR001128">
    <property type="entry name" value="Cyt_P450"/>
</dbReference>
<evidence type="ECO:0008006" key="7">
    <source>
        <dbReference type="Google" id="ProtNLM"/>
    </source>
</evidence>
<proteinExistence type="inferred from homology"/>
<evidence type="ECO:0000256" key="2">
    <source>
        <dbReference type="ARBA" id="ARBA00022723"/>
    </source>
</evidence>
<reference evidence="5" key="1">
    <citation type="submission" date="2020-11" db="EMBL/GenBank/DDBJ databases">
        <authorList>
            <person name="Tran Van P."/>
        </authorList>
    </citation>
    <scope>NUCLEOTIDE SEQUENCE</scope>
</reference>
<name>A0A7R9A291_9CRUS</name>
<dbReference type="GO" id="GO:0006805">
    <property type="term" value="P:xenobiotic metabolic process"/>
    <property type="evidence" value="ECO:0007669"/>
    <property type="project" value="TreeGrafter"/>
</dbReference>
<accession>A0A7R9A291</accession>
<sequence>MNLEARETSISSATMGEGDLTDAFTGMPYTEAFIIEGLRHGSMIPLGTPHIASTDTKINGYFIPKKFTFCVPRGHPIPPREANGSFIINSPKPYKVLLRERLHDRPWGVHFLGCAPFPFGGCLYEKFHRLKERYGDVFYMNPAGKDVVVLREGSLIWDEFGRFSVQRQMRPRRVQAFRQQQQRPDSFSTFYRFGLVGSSGSLRHENRRFTVKILRDSGLGKAPKLNATILQEVLKICEIVGRNENEPEDLRLPIHVAVLNIIWKLTAGQTVRKEVERRKQSSAGLIPSPLVCFGILINRYESMNFLEKVACYMRKD</sequence>
<evidence type="ECO:0000313" key="5">
    <source>
        <dbReference type="EMBL" id="CAD7245506.1"/>
    </source>
</evidence>
<dbReference type="Gene3D" id="1.10.630.10">
    <property type="entry name" value="Cytochrome P450"/>
    <property type="match status" value="2"/>
</dbReference>
<dbReference type="OrthoDB" id="1055148at2759"/>
<dbReference type="Proteomes" id="UP000677054">
    <property type="component" value="Unassembled WGS sequence"/>
</dbReference>
<keyword evidence="6" id="KW-1185">Reference proteome</keyword>
<dbReference type="SUPFAM" id="SSF48264">
    <property type="entry name" value="Cytochrome P450"/>
    <property type="match status" value="2"/>
</dbReference>